<name>A0A345UIT8_9BACT</name>
<evidence type="ECO:0000313" key="3">
    <source>
        <dbReference type="Proteomes" id="UP000254808"/>
    </source>
</evidence>
<feature type="region of interest" description="Disordered" evidence="1">
    <location>
        <begin position="137"/>
        <end position="171"/>
    </location>
</feature>
<feature type="compositionally biased region" description="Polar residues" evidence="1">
    <location>
        <begin position="33"/>
        <end position="42"/>
    </location>
</feature>
<proteinExistence type="predicted"/>
<evidence type="ECO:0000256" key="1">
    <source>
        <dbReference type="SAM" id="MobiDB-lite"/>
    </source>
</evidence>
<gene>
    <name evidence="2" type="ORF">CYPRO_1125</name>
</gene>
<keyword evidence="3" id="KW-1185">Reference proteome</keyword>
<feature type="compositionally biased region" description="Low complexity" evidence="1">
    <location>
        <begin position="20"/>
        <end position="32"/>
    </location>
</feature>
<dbReference type="EMBL" id="CP027806">
    <property type="protein sequence ID" value="AXJ00390.1"/>
    <property type="molecule type" value="Genomic_DNA"/>
</dbReference>
<sequence>MVNGKAHLKRNRRRDGVSGSGSVVGMVGKGSKFASSEGNFAGSSREMEPSSHAKLSVRPPKLLPPSALPNSPLERGAPGKKSFEGKNAGTAPNFKIALMPLGRGVEMLSSGKAPEITTKAGYTHRVPNIESNDVPGCAGAPCPPHPARSLRSPGHPSREGNFSGSSKKVEPKDLAKLSVRLPKLLTPSALPNSPLERGAPGKKSFEVTKIRTAPNFKMALMPSGRGVEMLSRGKNPIITPKASNTHHVPHIESYDVPVGAGVMCPPHPARSLRSPGHPSREGNFAGSSQKVEPKHLPKLSVRLPKVITPSALPNSPLERGAPWKNLFKCKKARTAHNLKMAPKPSGRGVEMLSSGKAPEITTKAGYTHHVPNIESNDVPGGAGVSCPPHPARSLRSPGHPSREGNFSGSSKKVEPKHLPKLSVRLPKVITPSALPNSPLERGAPGKKSFEVTKIRTAPNFKMAPLPMGRGVEMLSSGKNPIITLKACNAHHVPHIESNDVPGCAGVSCPPHPARSLRSPGHPSREGSFANPAAVCRLRSAVLVPLLLLIFMMGFILPLSPSPQNTASASTSASFFFDDTDEVVLIFSYPAVGRVYVTALFDYNQNELLIPVTEMFTLLGVNFSRGETQRNVIEGVFLTNGERYSMNFDNFSIIKGGRRYEFDAERMHSGALDFYLTPDVWEDVFGLEFSFNFSALSLSLRTERILPIEERRQREQARQRIEALDFGRSFNPLLFPRERSVVRTGFLDYNLSASSLVNEQLQNYSYSFIGGGEFLGGDIQGSHVGGYTADGQWFNRTSNLRWRYVMPDNPFVTTLTAGQISTGGINSTRIRGLSMTNEPVESRQLYGTYVLEGRAEPDSEIELYFNNRLLEYTRADGLGFYRFEVPLRYGTTRLETRIYTPSGAMEVSERQIQVPFVFLPPGQVQYNLEGGVLDQTFGASGTNVAAHGNVAYGLNSWLTTRAGMEYNEFESEVPNAYGSLSARVFSQYLVNVDLVPNAFYRAQSSVVFASSRSIAATYTWFDGDSRFNTRQATDQLTLNFYTPIPFFSSFNAGVRFSGDVVRYSWGSETRGSGDLFFRLMDVNLRFNYRNTLIQSGSSLSRGNGQLTATGSYTIPRQSVLPRPFRSVFLRGSLVYDERLNQIRSVDAQLSRNIGRIGRFNVGMTRQLLNNITIVQGGLSLDLGGKVRSSTDFRGASGNYNLRQGLRGSVGFDDQATYLQATDRQQVGRSAASVVLFIDNNNSGTFDEGDELLPYAAVRLDRSASSRVGRDGILRLTQLQSYYRYNLEINRNAIPHPLLVPAKDQFSFVADPNQYKRIEIPFYRSGVIDGEVLIRRAGETEGQGGMRLLLSGIDHDYSEVIRTFFGGGFYAMDIPPGRYTLEVDPGQLDFLGLVPFDGLTEFEIRALADGDFVEDIRIMLVPPGEAFVPVTAESLLEQELFDELKASKQDAIRNYVRAQHLIYTQDFRAALQAIDASLRIFETDHGLALRGTILYLLGDRDEARRHWLRANERNPDIPIPSTELLDLMIRNQGQR</sequence>
<feature type="region of interest" description="Disordered" evidence="1">
    <location>
        <begin position="269"/>
        <end position="294"/>
    </location>
</feature>
<protein>
    <submittedName>
        <fullName evidence="2">Uncharacterized protein</fullName>
    </submittedName>
</protein>
<organism evidence="2 3">
    <name type="scientific">Cyclonatronum proteinivorum</name>
    <dbReference type="NCBI Taxonomy" id="1457365"/>
    <lineage>
        <taxon>Bacteria</taxon>
        <taxon>Pseudomonadati</taxon>
        <taxon>Balneolota</taxon>
        <taxon>Balneolia</taxon>
        <taxon>Balneolales</taxon>
        <taxon>Cyclonatronaceae</taxon>
        <taxon>Cyclonatronum</taxon>
    </lineage>
</organism>
<dbReference type="KEGG" id="cprv:CYPRO_1125"/>
<feature type="region of interest" description="Disordered" evidence="1">
    <location>
        <begin position="369"/>
        <end position="417"/>
    </location>
</feature>
<dbReference type="Proteomes" id="UP000254808">
    <property type="component" value="Chromosome"/>
</dbReference>
<dbReference type="SUPFAM" id="SSF48452">
    <property type="entry name" value="TPR-like"/>
    <property type="match status" value="1"/>
</dbReference>
<accession>A0A345UIT8</accession>
<feature type="compositionally biased region" description="Basic residues" evidence="1">
    <location>
        <begin position="1"/>
        <end position="13"/>
    </location>
</feature>
<feature type="region of interest" description="Disordered" evidence="1">
    <location>
        <begin position="1"/>
        <end position="90"/>
    </location>
</feature>
<reference evidence="2 3" key="1">
    <citation type="submission" date="2018-03" db="EMBL/GenBank/DDBJ databases">
        <title>Phenotypic and genomic properties of Cyclonatronum proteinivorum gen. nov., sp. nov., a haloalkaliphilic bacteroidete from soda lakes possessing Na+-translocating rhodopsin.</title>
        <authorList>
            <person name="Toshchakov S.V."/>
            <person name="Korzhenkov A."/>
            <person name="Samarov N.I."/>
            <person name="Kublanov I.V."/>
            <person name="Muntyan M.S."/>
            <person name="Sorokin D.Y."/>
        </authorList>
    </citation>
    <scope>NUCLEOTIDE SEQUENCE [LARGE SCALE GENOMIC DNA]</scope>
    <source>
        <strain evidence="2 3">Omega</strain>
    </source>
</reference>
<evidence type="ECO:0000313" key="2">
    <source>
        <dbReference type="EMBL" id="AXJ00390.1"/>
    </source>
</evidence>
<dbReference type="InterPro" id="IPR011990">
    <property type="entry name" value="TPR-like_helical_dom_sf"/>
</dbReference>